<dbReference type="PROSITE" id="PS50850">
    <property type="entry name" value="MFS"/>
    <property type="match status" value="1"/>
</dbReference>
<dbReference type="AlphaFoldDB" id="A0A9P6RGY6"/>
<feature type="transmembrane region" description="Helical" evidence="8">
    <location>
        <begin position="184"/>
        <end position="204"/>
    </location>
</feature>
<dbReference type="Gene3D" id="1.20.1720.10">
    <property type="entry name" value="Multidrug resistance protein D"/>
    <property type="match status" value="1"/>
</dbReference>
<gene>
    <name evidence="10" type="ORF">BGZ99_005455</name>
</gene>
<feature type="transmembrane region" description="Helical" evidence="8">
    <location>
        <begin position="280"/>
        <end position="297"/>
    </location>
</feature>
<comment type="subcellular location">
    <subcellularLocation>
        <location evidence="1">Cell membrane</location>
        <topology evidence="1">Multi-pass membrane protein</topology>
    </subcellularLocation>
</comment>
<evidence type="ECO:0000256" key="7">
    <source>
        <dbReference type="SAM" id="MobiDB-lite"/>
    </source>
</evidence>
<keyword evidence="3" id="KW-1003">Cell membrane</keyword>
<keyword evidence="5 8" id="KW-1133">Transmembrane helix</keyword>
<dbReference type="InterPro" id="IPR036259">
    <property type="entry name" value="MFS_trans_sf"/>
</dbReference>
<dbReference type="InterPro" id="IPR011701">
    <property type="entry name" value="MFS"/>
</dbReference>
<feature type="transmembrane region" description="Helical" evidence="8">
    <location>
        <begin position="318"/>
        <end position="339"/>
    </location>
</feature>
<proteinExistence type="predicted"/>
<dbReference type="GO" id="GO:0022857">
    <property type="term" value="F:transmembrane transporter activity"/>
    <property type="evidence" value="ECO:0007669"/>
    <property type="project" value="InterPro"/>
</dbReference>
<feature type="domain" description="Major facilitator superfamily (MFS) profile" evidence="9">
    <location>
        <begin position="57"/>
        <end position="545"/>
    </location>
</feature>
<feature type="transmembrane region" description="Helical" evidence="8">
    <location>
        <begin position="359"/>
        <end position="377"/>
    </location>
</feature>
<name>A0A9P6RGY6_9FUNG</name>
<comment type="caution">
    <text evidence="10">The sequence shown here is derived from an EMBL/GenBank/DDBJ whole genome shotgun (WGS) entry which is preliminary data.</text>
</comment>
<protein>
    <recommendedName>
        <fullName evidence="9">Major facilitator superfamily (MFS) profile domain-containing protein</fullName>
    </recommendedName>
</protein>
<dbReference type="PANTHER" id="PTHR23501">
    <property type="entry name" value="MAJOR FACILITATOR SUPERFAMILY"/>
    <property type="match status" value="1"/>
</dbReference>
<reference evidence="10" key="1">
    <citation type="journal article" date="2020" name="Fungal Divers.">
        <title>Resolving the Mortierellaceae phylogeny through synthesis of multi-gene phylogenetics and phylogenomics.</title>
        <authorList>
            <person name="Vandepol N."/>
            <person name="Liber J."/>
            <person name="Desiro A."/>
            <person name="Na H."/>
            <person name="Kennedy M."/>
            <person name="Barry K."/>
            <person name="Grigoriev I.V."/>
            <person name="Miller A.N."/>
            <person name="O'Donnell K."/>
            <person name="Stajich J.E."/>
            <person name="Bonito G."/>
        </authorList>
    </citation>
    <scope>NUCLEOTIDE SEQUENCE</scope>
    <source>
        <strain evidence="10">REB-010B</strain>
    </source>
</reference>
<feature type="transmembrane region" description="Helical" evidence="8">
    <location>
        <begin position="155"/>
        <end position="172"/>
    </location>
</feature>
<accession>A0A9P6RGY6</accession>
<sequence length="549" mass="60112">MPPPLKANTLHGHSHDTNSTTSVSTFDPEKQQQQQQDLPSVDRSRHLPKGPIRKGLLLFGMFLGGFLASLDISIVAAALPHMASDFNAQTEMSWIATAYLLAYTAFQPIYGRFSDIFGRKQMFLVANMLFLVGSIGCGAAPSMIALILFRAVQGFGGSGLFSILVIMVADMFENIEERARYQSLIWLSFAVSAVTGPLLGGLFVEHATWRWCFYSSVPFGVVCMSLVGWLFNVPFERTNLRAKMRRVDYLGVFFVVVSVLCLLLPLGWGGTTYAWNSPPIIVLFVLFVVFAGVLIFIEARTPPQDAIIPPILFLIRNVSIPLLVNGVMGICFMGITFYLPLYLQTVQGASTTNAGLRMMPSAFAIVFSTIASSFLLKKFKDYRIFIWVGTATMTLSIGLFMIMDANTGLGVQLVFVLVMGLGQGLIFQNCLLACQECAGESHMAVATALCGFINSIGSSVGVAICAALFNNALKNNLTKLSPDIQTLLQQLDVVNNIDAIGVLPADIKGQVIDAYAHSFQFLFMILTPIMGLSFLLSLFMRRRKIPTTE</sequence>
<evidence type="ECO:0000256" key="8">
    <source>
        <dbReference type="SAM" id="Phobius"/>
    </source>
</evidence>
<feature type="transmembrane region" description="Helical" evidence="8">
    <location>
        <begin position="92"/>
        <end position="110"/>
    </location>
</feature>
<dbReference type="OrthoDB" id="10021397at2759"/>
<evidence type="ECO:0000256" key="5">
    <source>
        <dbReference type="ARBA" id="ARBA00022989"/>
    </source>
</evidence>
<evidence type="ECO:0000256" key="3">
    <source>
        <dbReference type="ARBA" id="ARBA00022475"/>
    </source>
</evidence>
<dbReference type="Pfam" id="PF07690">
    <property type="entry name" value="MFS_1"/>
    <property type="match status" value="1"/>
</dbReference>
<dbReference type="Proteomes" id="UP000738325">
    <property type="component" value="Unassembled WGS sequence"/>
</dbReference>
<dbReference type="InterPro" id="IPR020846">
    <property type="entry name" value="MFS_dom"/>
</dbReference>
<evidence type="ECO:0000256" key="6">
    <source>
        <dbReference type="ARBA" id="ARBA00023136"/>
    </source>
</evidence>
<feature type="transmembrane region" description="Helical" evidence="8">
    <location>
        <begin position="216"/>
        <end position="235"/>
    </location>
</feature>
<feature type="transmembrane region" description="Helical" evidence="8">
    <location>
        <begin position="409"/>
        <end position="432"/>
    </location>
</feature>
<evidence type="ECO:0000256" key="4">
    <source>
        <dbReference type="ARBA" id="ARBA00022692"/>
    </source>
</evidence>
<evidence type="ECO:0000313" key="11">
    <source>
        <dbReference type="Proteomes" id="UP000738325"/>
    </source>
</evidence>
<feature type="transmembrane region" description="Helical" evidence="8">
    <location>
        <begin position="384"/>
        <end position="403"/>
    </location>
</feature>
<dbReference type="SUPFAM" id="SSF103473">
    <property type="entry name" value="MFS general substrate transporter"/>
    <property type="match status" value="1"/>
</dbReference>
<dbReference type="EMBL" id="JAAAIP010000353">
    <property type="protein sequence ID" value="KAG0318788.1"/>
    <property type="molecule type" value="Genomic_DNA"/>
</dbReference>
<evidence type="ECO:0000313" key="10">
    <source>
        <dbReference type="EMBL" id="KAG0318788.1"/>
    </source>
</evidence>
<keyword evidence="6 8" id="KW-0472">Membrane</keyword>
<feature type="transmembrane region" description="Helical" evidence="8">
    <location>
        <begin position="55"/>
        <end position="80"/>
    </location>
</feature>
<keyword evidence="4 8" id="KW-0812">Transmembrane</keyword>
<dbReference type="Gene3D" id="1.20.1250.20">
    <property type="entry name" value="MFS general substrate transporter like domains"/>
    <property type="match status" value="1"/>
</dbReference>
<feature type="transmembrane region" description="Helical" evidence="8">
    <location>
        <begin position="444"/>
        <end position="469"/>
    </location>
</feature>
<keyword evidence="2" id="KW-0813">Transport</keyword>
<feature type="region of interest" description="Disordered" evidence="7">
    <location>
        <begin position="1"/>
        <end position="47"/>
    </location>
</feature>
<dbReference type="CDD" id="cd17502">
    <property type="entry name" value="MFS_Azr1_MDR_like"/>
    <property type="match status" value="1"/>
</dbReference>
<keyword evidence="11" id="KW-1185">Reference proteome</keyword>
<organism evidence="10 11">
    <name type="scientific">Dissophora globulifera</name>
    <dbReference type="NCBI Taxonomy" id="979702"/>
    <lineage>
        <taxon>Eukaryota</taxon>
        <taxon>Fungi</taxon>
        <taxon>Fungi incertae sedis</taxon>
        <taxon>Mucoromycota</taxon>
        <taxon>Mortierellomycotina</taxon>
        <taxon>Mortierellomycetes</taxon>
        <taxon>Mortierellales</taxon>
        <taxon>Mortierellaceae</taxon>
        <taxon>Dissophora</taxon>
    </lineage>
</organism>
<feature type="transmembrane region" description="Helical" evidence="8">
    <location>
        <begin position="521"/>
        <end position="540"/>
    </location>
</feature>
<evidence type="ECO:0000259" key="9">
    <source>
        <dbReference type="PROSITE" id="PS50850"/>
    </source>
</evidence>
<feature type="transmembrane region" description="Helical" evidence="8">
    <location>
        <begin position="122"/>
        <end position="149"/>
    </location>
</feature>
<evidence type="ECO:0000256" key="2">
    <source>
        <dbReference type="ARBA" id="ARBA00022448"/>
    </source>
</evidence>
<dbReference type="PANTHER" id="PTHR23501:SF191">
    <property type="entry name" value="VACUOLAR BASIC AMINO ACID TRANSPORTER 4"/>
    <property type="match status" value="1"/>
</dbReference>
<dbReference type="GO" id="GO:0005886">
    <property type="term" value="C:plasma membrane"/>
    <property type="evidence" value="ECO:0007669"/>
    <property type="project" value="UniProtKB-SubCell"/>
</dbReference>
<evidence type="ECO:0000256" key="1">
    <source>
        <dbReference type="ARBA" id="ARBA00004651"/>
    </source>
</evidence>
<feature type="transmembrane region" description="Helical" evidence="8">
    <location>
        <begin position="247"/>
        <end position="268"/>
    </location>
</feature>
<dbReference type="FunFam" id="1.20.1720.10:FF:000004">
    <property type="entry name" value="EmrB/QacA family drug resistance transporter"/>
    <property type="match status" value="1"/>
</dbReference>